<evidence type="ECO:0000256" key="6">
    <source>
        <dbReference type="ARBA" id="ARBA00031749"/>
    </source>
</evidence>
<dbReference type="GO" id="GO:0005663">
    <property type="term" value="C:DNA replication factor C complex"/>
    <property type="evidence" value="ECO:0007669"/>
    <property type="project" value="TreeGrafter"/>
</dbReference>
<name>A0B5T5_METTP</name>
<dbReference type="GO" id="GO:0006281">
    <property type="term" value="P:DNA repair"/>
    <property type="evidence" value="ECO:0007669"/>
    <property type="project" value="TreeGrafter"/>
</dbReference>
<dbReference type="InterPro" id="IPR008921">
    <property type="entry name" value="DNA_pol3_clamp-load_cplx_C"/>
</dbReference>
<dbReference type="SUPFAM" id="SSF52540">
    <property type="entry name" value="P-loop containing nucleoside triphosphate hydrolases"/>
    <property type="match status" value="1"/>
</dbReference>
<reference evidence="8 9" key="1">
    <citation type="submission" date="2006-10" db="EMBL/GenBank/DDBJ databases">
        <title>Complete sequence of Methanosaeta thermophila PT.</title>
        <authorList>
            <consortium name="US DOE Joint Genome Institute"/>
            <person name="Copeland A."/>
            <person name="Lucas S."/>
            <person name="Lapidus A."/>
            <person name="Barry K."/>
            <person name="Detter J.C."/>
            <person name="Glavina del Rio T."/>
            <person name="Hammon N."/>
            <person name="Israni S."/>
            <person name="Pitluck S."/>
            <person name="Chain P."/>
            <person name="Malfatti S."/>
            <person name="Shin M."/>
            <person name="Vergez L."/>
            <person name="Schmutz J."/>
            <person name="Larimer F."/>
            <person name="Land M."/>
            <person name="Hauser L."/>
            <person name="Kyrpides N."/>
            <person name="Kim E."/>
            <person name="Smith K.S."/>
            <person name="Ingram-Smith C."/>
            <person name="Richardson P."/>
        </authorList>
    </citation>
    <scope>NUCLEOTIDE SEQUENCE [LARGE SCALE GENOMIC DNA]</scope>
    <source>
        <strain evidence="9">DSM 6194 / JCM 14653 / NBRC 101360 / PT</strain>
    </source>
</reference>
<keyword evidence="3" id="KW-0235">DNA replication</keyword>
<dbReference type="Proteomes" id="UP000000674">
    <property type="component" value="Chromosome"/>
</dbReference>
<dbReference type="InterPro" id="IPR027417">
    <property type="entry name" value="P-loop_NTPase"/>
</dbReference>
<dbReference type="NCBIfam" id="NF001679">
    <property type="entry name" value="PRK00440.1"/>
    <property type="match status" value="1"/>
</dbReference>
<dbReference type="HOGENOM" id="CLU_042324_2_1_2"/>
<keyword evidence="4" id="KW-0547">Nucleotide-binding</keyword>
<dbReference type="Gene3D" id="1.10.8.60">
    <property type="match status" value="1"/>
</dbReference>
<dbReference type="Pfam" id="PF08542">
    <property type="entry name" value="Rep_fac_C"/>
    <property type="match status" value="1"/>
</dbReference>
<proteinExistence type="inferred from homology"/>
<dbReference type="InterPro" id="IPR013748">
    <property type="entry name" value="Rep_factorC_C"/>
</dbReference>
<evidence type="ECO:0000259" key="7">
    <source>
        <dbReference type="SMART" id="SM00382"/>
    </source>
</evidence>
<dbReference type="GO" id="GO:0005524">
    <property type="term" value="F:ATP binding"/>
    <property type="evidence" value="ECO:0007669"/>
    <property type="project" value="UniProtKB-KW"/>
</dbReference>
<dbReference type="EMBL" id="CP000477">
    <property type="protein sequence ID" value="ABK14059.1"/>
    <property type="molecule type" value="Genomic_DNA"/>
</dbReference>
<accession>A0B5T5</accession>
<evidence type="ECO:0000256" key="4">
    <source>
        <dbReference type="ARBA" id="ARBA00022741"/>
    </source>
</evidence>
<evidence type="ECO:0000256" key="1">
    <source>
        <dbReference type="ARBA" id="ARBA00009668"/>
    </source>
</evidence>
<dbReference type="GO" id="GO:0016887">
    <property type="term" value="F:ATP hydrolysis activity"/>
    <property type="evidence" value="ECO:0007669"/>
    <property type="project" value="InterPro"/>
</dbReference>
<dbReference type="GO" id="GO:0003689">
    <property type="term" value="F:DNA clamp loader activity"/>
    <property type="evidence" value="ECO:0007669"/>
    <property type="project" value="TreeGrafter"/>
</dbReference>
<evidence type="ECO:0000256" key="2">
    <source>
        <dbReference type="ARBA" id="ARBA00014164"/>
    </source>
</evidence>
<dbReference type="STRING" id="349307.Mthe_0262"/>
<comment type="similarity">
    <text evidence="1">Belongs to the activator 1 small subunits family. RfcS subfamily.</text>
</comment>
<protein>
    <recommendedName>
        <fullName evidence="2">Replication factor C small subunit</fullName>
    </recommendedName>
    <alternativeName>
        <fullName evidence="6">Clamp loader small subunit</fullName>
    </alternativeName>
</protein>
<keyword evidence="9" id="KW-1185">Reference proteome</keyword>
<dbReference type="InterPro" id="IPR047854">
    <property type="entry name" value="RFC_lid"/>
</dbReference>
<sequence>MGQPEIVRRLKSYVATRNLPHLLFSGPPGVGKTAAAISIVREIFGEGWRDNFIELNASDERGIDVVRTKVKDFARMAPLGGAEFKVIFLDEADALTSDAQSALRRTMERYSATCRFILSCNYSSKIIEPIQSRCAVYRFRALTPDAIEKRIRYIAEQEGVEVTEDGIEAINYVARGDMRKAINALQAAALISDKVDMNTIYQITSMARPEQIRNLIKMAISGDFAGARNELDDLLLVQGLSGQDVVVQIHREMLDLDVPDADKVRMINRIGEIDFRITEGANERIQLEALIAYMALTGLSKSTAT</sequence>
<gene>
    <name evidence="8" type="ordered locus">Mthe_0262</name>
</gene>
<dbReference type="KEGG" id="mtp:Mthe_0262"/>
<dbReference type="PANTHER" id="PTHR11669:SF20">
    <property type="entry name" value="REPLICATION FACTOR C SUBUNIT 4"/>
    <property type="match status" value="1"/>
</dbReference>
<dbReference type="FunFam" id="1.10.8.60:FF:000012">
    <property type="entry name" value="Replication factor C subunit 4"/>
    <property type="match status" value="1"/>
</dbReference>
<dbReference type="SMART" id="SM00382">
    <property type="entry name" value="AAA"/>
    <property type="match status" value="1"/>
</dbReference>
<dbReference type="InterPro" id="IPR003959">
    <property type="entry name" value="ATPase_AAA_core"/>
</dbReference>
<feature type="domain" description="AAA+ ATPase" evidence="7">
    <location>
        <begin position="18"/>
        <end position="145"/>
    </location>
</feature>
<dbReference type="InterPro" id="IPR003593">
    <property type="entry name" value="AAA+_ATPase"/>
</dbReference>
<dbReference type="AlphaFoldDB" id="A0B5T5"/>
<dbReference type="Gene3D" id="1.20.272.10">
    <property type="match status" value="1"/>
</dbReference>
<dbReference type="GO" id="GO:0003677">
    <property type="term" value="F:DNA binding"/>
    <property type="evidence" value="ECO:0007669"/>
    <property type="project" value="InterPro"/>
</dbReference>
<keyword evidence="5" id="KW-0067">ATP-binding</keyword>
<dbReference type="PANTHER" id="PTHR11669">
    <property type="entry name" value="REPLICATION FACTOR C / DNA POLYMERASE III GAMMA-TAU SUBUNIT"/>
    <property type="match status" value="1"/>
</dbReference>
<evidence type="ECO:0000313" key="9">
    <source>
        <dbReference type="Proteomes" id="UP000000674"/>
    </source>
</evidence>
<dbReference type="FunFam" id="1.20.272.10:FF:000029">
    <property type="entry name" value="Replication factor C small subunit"/>
    <property type="match status" value="1"/>
</dbReference>
<dbReference type="InterPro" id="IPR050238">
    <property type="entry name" value="DNA_Rep/Repair_Clamp_Loader"/>
</dbReference>
<dbReference type="SUPFAM" id="SSF48019">
    <property type="entry name" value="post-AAA+ oligomerization domain-like"/>
    <property type="match status" value="1"/>
</dbReference>
<evidence type="ECO:0000256" key="5">
    <source>
        <dbReference type="ARBA" id="ARBA00022840"/>
    </source>
</evidence>
<dbReference type="Pfam" id="PF00004">
    <property type="entry name" value="AAA"/>
    <property type="match status" value="1"/>
</dbReference>
<organism evidence="8 9">
    <name type="scientific">Methanothrix thermoacetophila (strain DSM 6194 / JCM 14653 / NBRC 101360 / PT)</name>
    <name type="common">Methanosaeta thermophila</name>
    <dbReference type="NCBI Taxonomy" id="349307"/>
    <lineage>
        <taxon>Archaea</taxon>
        <taxon>Methanobacteriati</taxon>
        <taxon>Methanobacteriota</taxon>
        <taxon>Stenosarchaea group</taxon>
        <taxon>Methanomicrobia</taxon>
        <taxon>Methanotrichales</taxon>
        <taxon>Methanotrichaceae</taxon>
        <taxon>Methanothrix</taxon>
    </lineage>
</organism>
<evidence type="ECO:0000313" key="8">
    <source>
        <dbReference type="EMBL" id="ABK14059.1"/>
    </source>
</evidence>
<dbReference type="CDD" id="cd00009">
    <property type="entry name" value="AAA"/>
    <property type="match status" value="1"/>
</dbReference>
<dbReference type="GO" id="GO:0006261">
    <property type="term" value="P:DNA-templated DNA replication"/>
    <property type="evidence" value="ECO:0007669"/>
    <property type="project" value="TreeGrafter"/>
</dbReference>
<dbReference type="CDD" id="cd18140">
    <property type="entry name" value="HLD_clamp_RFC"/>
    <property type="match status" value="1"/>
</dbReference>
<evidence type="ECO:0000256" key="3">
    <source>
        <dbReference type="ARBA" id="ARBA00022705"/>
    </source>
</evidence>
<dbReference type="Gene3D" id="3.40.50.300">
    <property type="entry name" value="P-loop containing nucleotide triphosphate hydrolases"/>
    <property type="match status" value="1"/>
</dbReference>